<reference evidence="3" key="1">
    <citation type="journal article" date="2014" name="Proc. Natl. Acad. Sci. U.S.A.">
        <title>Extensive sampling of basidiomycete genomes demonstrates inadequacy of the white-rot/brown-rot paradigm for wood decay fungi.</title>
        <authorList>
            <person name="Riley R."/>
            <person name="Salamov A.A."/>
            <person name="Brown D.W."/>
            <person name="Nagy L.G."/>
            <person name="Floudas D."/>
            <person name="Held B.W."/>
            <person name="Levasseur A."/>
            <person name="Lombard V."/>
            <person name="Morin E."/>
            <person name="Otillar R."/>
            <person name="Lindquist E.A."/>
            <person name="Sun H."/>
            <person name="LaButti K.M."/>
            <person name="Schmutz J."/>
            <person name="Jabbour D."/>
            <person name="Luo H."/>
            <person name="Baker S.E."/>
            <person name="Pisabarro A.G."/>
            <person name="Walton J.D."/>
            <person name="Blanchette R.A."/>
            <person name="Henrissat B."/>
            <person name="Martin F."/>
            <person name="Cullen D."/>
            <person name="Hibbett D.S."/>
            <person name="Grigoriev I.V."/>
        </authorList>
    </citation>
    <scope>NUCLEOTIDE SEQUENCE [LARGE SCALE GENOMIC DNA]</scope>
    <source>
        <strain evidence="3">FD-172 SS1</strain>
    </source>
</reference>
<evidence type="ECO:0000313" key="2">
    <source>
        <dbReference type="EMBL" id="KDQ14033.1"/>
    </source>
</evidence>
<dbReference type="EMBL" id="KL198040">
    <property type="protein sequence ID" value="KDQ14033.1"/>
    <property type="molecule type" value="Genomic_DNA"/>
</dbReference>
<feature type="non-terminal residue" evidence="2">
    <location>
        <position position="1"/>
    </location>
</feature>
<dbReference type="AlphaFoldDB" id="A0A067ME35"/>
<feature type="region of interest" description="Disordered" evidence="1">
    <location>
        <begin position="71"/>
        <end position="96"/>
    </location>
</feature>
<protein>
    <submittedName>
        <fullName evidence="2">Uncharacterized protein</fullName>
    </submittedName>
</protein>
<name>A0A067ME35_BOTB1</name>
<accession>A0A067ME35</accession>
<evidence type="ECO:0000256" key="1">
    <source>
        <dbReference type="SAM" id="MobiDB-lite"/>
    </source>
</evidence>
<dbReference type="OrthoDB" id="3134980at2759"/>
<dbReference type="InParanoid" id="A0A067ME35"/>
<keyword evidence="3" id="KW-1185">Reference proteome</keyword>
<dbReference type="HOGENOM" id="CLU_175702_0_0_1"/>
<gene>
    <name evidence="2" type="ORF">BOTBODRAFT_110744</name>
</gene>
<organism evidence="2 3">
    <name type="scientific">Botryobasidium botryosum (strain FD-172 SS1)</name>
    <dbReference type="NCBI Taxonomy" id="930990"/>
    <lineage>
        <taxon>Eukaryota</taxon>
        <taxon>Fungi</taxon>
        <taxon>Dikarya</taxon>
        <taxon>Basidiomycota</taxon>
        <taxon>Agaricomycotina</taxon>
        <taxon>Agaricomycetes</taxon>
        <taxon>Cantharellales</taxon>
        <taxon>Botryobasidiaceae</taxon>
        <taxon>Botryobasidium</taxon>
    </lineage>
</organism>
<proteinExistence type="predicted"/>
<dbReference type="Proteomes" id="UP000027195">
    <property type="component" value="Unassembled WGS sequence"/>
</dbReference>
<evidence type="ECO:0000313" key="3">
    <source>
        <dbReference type="Proteomes" id="UP000027195"/>
    </source>
</evidence>
<sequence>LVDGRYHQGCGCFHSISTSRADCFRSDCIFSRNHPPTCKSSSCVKYMSLPFHHPIRHSPLKCADCARKEREGSKPTNAGRDVGQTLRPLPPQLQKA</sequence>